<feature type="domain" description="DOMON" evidence="1">
    <location>
        <begin position="49"/>
        <end position="183"/>
    </location>
</feature>
<dbReference type="GO" id="GO:0099072">
    <property type="term" value="P:regulation of postsynaptic membrane neurotransmitter receptor levels"/>
    <property type="evidence" value="ECO:0007669"/>
    <property type="project" value="TreeGrafter"/>
</dbReference>
<dbReference type="GO" id="GO:1900449">
    <property type="term" value="P:regulation of glutamate receptor signaling pathway"/>
    <property type="evidence" value="ECO:0007669"/>
    <property type="project" value="InterPro"/>
</dbReference>
<protein>
    <submittedName>
        <fullName evidence="4">DOMON domain-containing protein</fullName>
    </submittedName>
</protein>
<sequence length="196" mass="21505">MTRTSLDLQPAVSIYRYEFEVFCNFVTSTCGQSKGCFIPSDPECYQGCNGMKYSWLQIDRNLMQIELAVDNPDTSEGFYVAVGFSEDDLMGDDSVIECSMLGGGPLSLKLSYNINSTTDPSTNGVPTNRRQFKAGSEFFLNSTTTNTDGHVYCSAALNVTAAAEAGLLRINFTQPYYLLMANGPTTDTGKHDINNR</sequence>
<dbReference type="InterPro" id="IPR042789">
    <property type="entry name" value="FRRS1L"/>
</dbReference>
<evidence type="ECO:0000313" key="4">
    <source>
        <dbReference type="WBParaSite" id="HPLM_0000160201-mRNA-1"/>
    </source>
</evidence>
<reference evidence="2 3" key="2">
    <citation type="submission" date="2018-11" db="EMBL/GenBank/DDBJ databases">
        <authorList>
            <consortium name="Pathogen Informatics"/>
        </authorList>
    </citation>
    <scope>NUCLEOTIDE SEQUENCE [LARGE SCALE GENOMIC DNA]</scope>
    <source>
        <strain evidence="2 3">MHpl1</strain>
    </source>
</reference>
<evidence type="ECO:0000313" key="3">
    <source>
        <dbReference type="Proteomes" id="UP000268014"/>
    </source>
</evidence>
<dbReference type="STRING" id="6290.A0A0N4VWD2"/>
<dbReference type="PROSITE" id="PS50836">
    <property type="entry name" value="DOMON"/>
    <property type="match status" value="1"/>
</dbReference>
<dbReference type="PANTHER" id="PTHR46902">
    <property type="entry name" value="DOMON DOMAIN-CONTAINING PROTEIN FRRS1L"/>
    <property type="match status" value="1"/>
</dbReference>
<gene>
    <name evidence="2" type="ORF">HPLM_LOCUS1600</name>
</gene>
<dbReference type="OMA" id="FACSHRS"/>
<dbReference type="AlphaFoldDB" id="A0A0N4VWD2"/>
<evidence type="ECO:0000313" key="2">
    <source>
        <dbReference type="EMBL" id="VDO10332.1"/>
    </source>
</evidence>
<keyword evidence="3" id="KW-1185">Reference proteome</keyword>
<proteinExistence type="predicted"/>
<dbReference type="EMBL" id="UZAF01002232">
    <property type="protein sequence ID" value="VDO10332.1"/>
    <property type="molecule type" value="Genomic_DNA"/>
</dbReference>
<name>A0A0N4VWD2_HAEPC</name>
<dbReference type="WBParaSite" id="HPLM_0000160201-mRNA-1">
    <property type="protein sequence ID" value="HPLM_0000160201-mRNA-1"/>
    <property type="gene ID" value="HPLM_0000160201"/>
</dbReference>
<organism evidence="4">
    <name type="scientific">Haemonchus placei</name>
    <name type="common">Barber's pole worm</name>
    <dbReference type="NCBI Taxonomy" id="6290"/>
    <lineage>
        <taxon>Eukaryota</taxon>
        <taxon>Metazoa</taxon>
        <taxon>Ecdysozoa</taxon>
        <taxon>Nematoda</taxon>
        <taxon>Chromadorea</taxon>
        <taxon>Rhabditida</taxon>
        <taxon>Rhabditina</taxon>
        <taxon>Rhabditomorpha</taxon>
        <taxon>Strongyloidea</taxon>
        <taxon>Trichostrongylidae</taxon>
        <taxon>Haemonchus</taxon>
    </lineage>
</organism>
<evidence type="ECO:0000259" key="1">
    <source>
        <dbReference type="PROSITE" id="PS50836"/>
    </source>
</evidence>
<dbReference type="Proteomes" id="UP000268014">
    <property type="component" value="Unassembled WGS sequence"/>
</dbReference>
<reference evidence="4" key="1">
    <citation type="submission" date="2017-02" db="UniProtKB">
        <authorList>
            <consortium name="WormBaseParasite"/>
        </authorList>
    </citation>
    <scope>IDENTIFICATION</scope>
</reference>
<accession>A0A0N4VWD2</accession>
<dbReference type="InterPro" id="IPR005018">
    <property type="entry name" value="DOMON_domain"/>
</dbReference>
<dbReference type="PANTHER" id="PTHR46902:SF1">
    <property type="entry name" value="DOMON DOMAIN-CONTAINING PROTEIN FRRS1L"/>
    <property type="match status" value="1"/>
</dbReference>
<dbReference type="OrthoDB" id="6372137at2759"/>
<dbReference type="SMART" id="SM00664">
    <property type="entry name" value="DoH"/>
    <property type="match status" value="1"/>
</dbReference>
<dbReference type="Pfam" id="PF03351">
    <property type="entry name" value="DOMON"/>
    <property type="match status" value="1"/>
</dbReference>